<dbReference type="HOGENOM" id="CLU_431260_0_0_2"/>
<reference evidence="4" key="1">
    <citation type="submission" date="2011-09" db="EMBL/GenBank/DDBJ databases">
        <title>Complete sequence of Halovivax ruber XH-70.</title>
        <authorList>
            <consortium name="US DOE Joint Genome Institute"/>
            <person name="Lucas S."/>
            <person name="Han J."/>
            <person name="Lapidus A."/>
            <person name="Cheng J.-F."/>
            <person name="Goodwin L."/>
            <person name="Pitluck S."/>
            <person name="Peters L."/>
            <person name="Mikhailova N."/>
            <person name="Davenport K."/>
            <person name="Detter J.C."/>
            <person name="Han C."/>
            <person name="Tapia R."/>
            <person name="Land M."/>
            <person name="Hauser L."/>
            <person name="Kyrpides N."/>
            <person name="Ivanova N."/>
            <person name="Pagani I."/>
            <person name="Sproer C."/>
            <person name="Anderson I."/>
            <person name="Woyke T."/>
        </authorList>
    </citation>
    <scope>NUCLEOTIDE SEQUENCE</scope>
    <source>
        <strain evidence="4">XH-70</strain>
    </source>
</reference>
<evidence type="ECO:0000259" key="3">
    <source>
        <dbReference type="Pfam" id="PF07885"/>
    </source>
</evidence>
<keyword evidence="2" id="KW-1133">Transmembrane helix</keyword>
<feature type="domain" description="Potassium channel" evidence="3">
    <location>
        <begin position="573"/>
        <end position="631"/>
    </location>
</feature>
<gene>
    <name evidence="4" type="ordered locus">Halru_3011</name>
</gene>
<dbReference type="Pfam" id="PF00805">
    <property type="entry name" value="Pentapeptide"/>
    <property type="match status" value="4"/>
</dbReference>
<accession>L0IHW1</accession>
<evidence type="ECO:0000256" key="1">
    <source>
        <dbReference type="SAM" id="MobiDB-lite"/>
    </source>
</evidence>
<feature type="region of interest" description="Disordered" evidence="1">
    <location>
        <begin position="112"/>
        <end position="145"/>
    </location>
</feature>
<sequence length="634" mass="70129">MTTWLLEKQMETEPGVFEHGPEYEFDDDDTVFVLDLERSVLVGEFEPHVSPERISEDDTPRIRTRLHPVSDDLLWVDDSDIVDLAERPKLSRRIVEALKYARTGAQETVTAEAFFGNSGSERDSAEPDAHETDSNTAKESTSPTLHDVFTRQEGVEDADFSGETVNGHKVLADVSLRGVTLSDASIENVTFRNVNLRDVDFRGAQLQGATFTGQRTQLGGADFTDAHLDGAIFEVDVSDCTFTSAQMRDVDLRDATLEGADFSGARLKRAKMHDTEPERATFDRAVMQDVKTKGAHFEKVSFVGANLYNTTFADTDFVDTDFSDADLRDAGFHGCTLEYVEFVGAKMADVSLENHETTKLDFGRSDLSNAVLSGSSFSSARFDEARLSDAKFHGCDLSGVSMADVRADGAEFDEANLEYATLAQADLTDSRFTEARLYTCQLVSARVGTGTTFNGIYNYLDSGEGDDKEHPGRKAASVYRTLEAVYRDNSLTDESLKYHRKRKNATLRVNKDDRRYIPIVVDGFLKHTTGHGTKLKPLFGWSLIFVVFTALLHFALGTLHHETHDHLWLWIGDDSGVTELAHSILFSFLAFTGLGYGRFTPVSSVGEALAVGQTAFGVLFFGLLVFVLSTRASR</sequence>
<dbReference type="InterPro" id="IPR013099">
    <property type="entry name" value="K_chnl_dom"/>
</dbReference>
<dbReference type="Gene3D" id="2.160.20.80">
    <property type="entry name" value="E3 ubiquitin-protein ligase SopA"/>
    <property type="match status" value="2"/>
</dbReference>
<dbReference type="SUPFAM" id="SSF141571">
    <property type="entry name" value="Pentapeptide repeat-like"/>
    <property type="match status" value="2"/>
</dbReference>
<protein>
    <submittedName>
        <fullName evidence="4">Putative low-complexity protein</fullName>
    </submittedName>
</protein>
<dbReference type="eggNOG" id="arCOG03124">
    <property type="taxonomic scope" value="Archaea"/>
</dbReference>
<dbReference type="Proteomes" id="UP000010846">
    <property type="component" value="Chromosome"/>
</dbReference>
<dbReference type="GeneID" id="14378083"/>
<keyword evidence="2" id="KW-0472">Membrane</keyword>
<keyword evidence="5" id="KW-1185">Reference proteome</keyword>
<feature type="transmembrane region" description="Helical" evidence="2">
    <location>
        <begin position="609"/>
        <end position="628"/>
    </location>
</feature>
<dbReference type="Gene3D" id="1.10.287.70">
    <property type="match status" value="1"/>
</dbReference>
<feature type="compositionally biased region" description="Polar residues" evidence="1">
    <location>
        <begin position="134"/>
        <end position="144"/>
    </location>
</feature>
<dbReference type="InterPro" id="IPR051082">
    <property type="entry name" value="Pentapeptide-BTB/POZ_domain"/>
</dbReference>
<organism evidence="4 5">
    <name type="scientific">Halovivax ruber (strain DSM 18193 / JCM 13892 / XH-70)</name>
    <dbReference type="NCBI Taxonomy" id="797302"/>
    <lineage>
        <taxon>Archaea</taxon>
        <taxon>Methanobacteriati</taxon>
        <taxon>Methanobacteriota</taxon>
        <taxon>Stenosarchaea group</taxon>
        <taxon>Halobacteria</taxon>
        <taxon>Halobacteriales</taxon>
        <taxon>Natrialbaceae</taxon>
        <taxon>Halovivax</taxon>
    </lineage>
</organism>
<dbReference type="OrthoDB" id="199127at2157"/>
<dbReference type="eggNOG" id="arCOG01964">
    <property type="taxonomic scope" value="Archaea"/>
</dbReference>
<dbReference type="STRING" id="797302.Halru_3011"/>
<dbReference type="RefSeq" id="WP_015302162.1">
    <property type="nucleotide sequence ID" value="NC_019964.1"/>
</dbReference>
<dbReference type="PANTHER" id="PTHR14136">
    <property type="entry name" value="BTB_POZ DOMAIN-CONTAINING PROTEIN KCTD9"/>
    <property type="match status" value="1"/>
</dbReference>
<feature type="transmembrane region" description="Helical" evidence="2">
    <location>
        <begin position="580"/>
        <end position="597"/>
    </location>
</feature>
<proteinExistence type="predicted"/>
<dbReference type="Pfam" id="PF07885">
    <property type="entry name" value="Ion_trans_2"/>
    <property type="match status" value="1"/>
</dbReference>
<feature type="compositionally biased region" description="Basic and acidic residues" evidence="1">
    <location>
        <begin position="120"/>
        <end position="133"/>
    </location>
</feature>
<evidence type="ECO:0000313" key="5">
    <source>
        <dbReference type="Proteomes" id="UP000010846"/>
    </source>
</evidence>
<dbReference type="Pfam" id="PF13599">
    <property type="entry name" value="Pentapeptide_4"/>
    <property type="match status" value="1"/>
</dbReference>
<name>L0IHW1_HALRX</name>
<dbReference type="InterPro" id="IPR001646">
    <property type="entry name" value="5peptide_repeat"/>
</dbReference>
<dbReference type="AlphaFoldDB" id="L0IHW1"/>
<dbReference type="EMBL" id="CP003050">
    <property type="protein sequence ID" value="AGB17577.1"/>
    <property type="molecule type" value="Genomic_DNA"/>
</dbReference>
<evidence type="ECO:0000313" key="4">
    <source>
        <dbReference type="EMBL" id="AGB17577.1"/>
    </source>
</evidence>
<evidence type="ECO:0000256" key="2">
    <source>
        <dbReference type="SAM" id="Phobius"/>
    </source>
</evidence>
<dbReference type="PANTHER" id="PTHR14136:SF17">
    <property type="entry name" value="BTB_POZ DOMAIN-CONTAINING PROTEIN KCTD9"/>
    <property type="match status" value="1"/>
</dbReference>
<feature type="transmembrane region" description="Helical" evidence="2">
    <location>
        <begin position="538"/>
        <end position="559"/>
    </location>
</feature>
<keyword evidence="2" id="KW-0812">Transmembrane</keyword>
<dbReference type="SUPFAM" id="SSF81324">
    <property type="entry name" value="Voltage-gated potassium channels"/>
    <property type="match status" value="1"/>
</dbReference>
<dbReference type="KEGG" id="hru:Halru_3011"/>